<sequence length="114" mass="12828">MTELDVLAGPSVSYSELSVPDDGPLSTPRDAVSSDCFPTLLRTVRRPRLTSNTNVTSHLNGTIRTERKHRTSILRLWETFLRKMFFASRKEEISYYLKEPSNGNIPNGGALKES</sequence>
<accession>A0ABD6EVF7</accession>
<name>A0ABD6EVF7_9BILA</name>
<proteinExistence type="predicted"/>
<reference evidence="1 2" key="1">
    <citation type="submission" date="2024-08" db="EMBL/GenBank/DDBJ databases">
        <title>Gnathostoma spinigerum genome.</title>
        <authorList>
            <person name="Gonzalez-Bertolin B."/>
            <person name="Monzon S."/>
            <person name="Zaballos A."/>
            <person name="Jimenez P."/>
            <person name="Dekumyoy P."/>
            <person name="Varona S."/>
            <person name="Cuesta I."/>
            <person name="Sumanam S."/>
            <person name="Adisakwattana P."/>
            <person name="Gasser R.B."/>
            <person name="Hernandez-Gonzalez A."/>
            <person name="Young N.D."/>
            <person name="Perteguer M.J."/>
        </authorList>
    </citation>
    <scope>NUCLEOTIDE SEQUENCE [LARGE SCALE GENOMIC DNA]</scope>
    <source>
        <strain evidence="1">AL3</strain>
        <tissue evidence="1">Liver</tissue>
    </source>
</reference>
<dbReference type="AlphaFoldDB" id="A0ABD6EVF7"/>
<dbReference type="Proteomes" id="UP001608902">
    <property type="component" value="Unassembled WGS sequence"/>
</dbReference>
<dbReference type="EMBL" id="JBGFUD010014230">
    <property type="protein sequence ID" value="MFH4983871.1"/>
    <property type="molecule type" value="Genomic_DNA"/>
</dbReference>
<evidence type="ECO:0000313" key="1">
    <source>
        <dbReference type="EMBL" id="MFH4983871.1"/>
    </source>
</evidence>
<gene>
    <name evidence="1" type="ORF">AB6A40_010580</name>
</gene>
<keyword evidence="2" id="KW-1185">Reference proteome</keyword>
<organism evidence="1 2">
    <name type="scientific">Gnathostoma spinigerum</name>
    <dbReference type="NCBI Taxonomy" id="75299"/>
    <lineage>
        <taxon>Eukaryota</taxon>
        <taxon>Metazoa</taxon>
        <taxon>Ecdysozoa</taxon>
        <taxon>Nematoda</taxon>
        <taxon>Chromadorea</taxon>
        <taxon>Rhabditida</taxon>
        <taxon>Spirurina</taxon>
        <taxon>Gnathostomatomorpha</taxon>
        <taxon>Gnathostomatoidea</taxon>
        <taxon>Gnathostomatidae</taxon>
        <taxon>Gnathostoma</taxon>
    </lineage>
</organism>
<evidence type="ECO:0000313" key="2">
    <source>
        <dbReference type="Proteomes" id="UP001608902"/>
    </source>
</evidence>
<protein>
    <submittedName>
        <fullName evidence="1">Uncharacterized protein</fullName>
    </submittedName>
</protein>
<comment type="caution">
    <text evidence="1">The sequence shown here is derived from an EMBL/GenBank/DDBJ whole genome shotgun (WGS) entry which is preliminary data.</text>
</comment>